<dbReference type="PANTHER" id="PTHR23510:SF25">
    <property type="entry name" value="MFS DOMAIN-CONTAINING PROTEIN"/>
    <property type="match status" value="1"/>
</dbReference>
<keyword evidence="3 5" id="KW-1133">Transmembrane helix</keyword>
<feature type="transmembrane region" description="Helical" evidence="5">
    <location>
        <begin position="196"/>
        <end position="214"/>
    </location>
</feature>
<evidence type="ECO:0000256" key="2">
    <source>
        <dbReference type="ARBA" id="ARBA00022692"/>
    </source>
</evidence>
<dbReference type="InterPro" id="IPR051068">
    <property type="entry name" value="MFS_Domain-Containing_Protein"/>
</dbReference>
<name>A0A914EL42_9BILA</name>
<feature type="transmembrane region" description="Helical" evidence="5">
    <location>
        <begin position="111"/>
        <end position="137"/>
    </location>
</feature>
<dbReference type="SUPFAM" id="SSF103473">
    <property type="entry name" value="MFS general substrate transporter"/>
    <property type="match status" value="1"/>
</dbReference>
<comment type="subcellular location">
    <subcellularLocation>
        <location evidence="1">Membrane</location>
        <topology evidence="1">Multi-pass membrane protein</topology>
    </subcellularLocation>
</comment>
<reference evidence="7" key="1">
    <citation type="submission" date="2022-11" db="UniProtKB">
        <authorList>
            <consortium name="WormBaseParasite"/>
        </authorList>
    </citation>
    <scope>IDENTIFICATION</scope>
</reference>
<keyword evidence="4 5" id="KW-0472">Membrane</keyword>
<accession>A0A914EL42</accession>
<keyword evidence="6" id="KW-1185">Reference proteome</keyword>
<feature type="transmembrane region" description="Helical" evidence="5">
    <location>
        <begin position="158"/>
        <end position="176"/>
    </location>
</feature>
<dbReference type="Proteomes" id="UP000887540">
    <property type="component" value="Unplaced"/>
</dbReference>
<keyword evidence="2 5" id="KW-0812">Transmembrane</keyword>
<protein>
    <submittedName>
        <fullName evidence="7">Major facilitator superfamily (MFS) profile domain-containing protein</fullName>
    </submittedName>
</protein>
<sequence>MQKVKQYGSSISQTISKTFAKRQPIIIPEDTPTTWKSIYIVTLVAIMGTFTTNCIMPMVYPYMKKLMPETTEESYSYIVSISNACEAFSSIIAGGALIFAKVLAIAAGIEYFFIGTLATGKMVAFYISIGLFGISSGAHNQYKTHIAMASREVDRPKAMGWAALAVSFGLILGPLLQLVFTKIGYPGWNFIFGTKLNLYTVPVLVTLGISFIGLGDINHSPTLHDDDVRVDE</sequence>
<feature type="transmembrane region" description="Helical" evidence="5">
    <location>
        <begin position="38"/>
        <end position="63"/>
    </location>
</feature>
<evidence type="ECO:0000256" key="1">
    <source>
        <dbReference type="ARBA" id="ARBA00004141"/>
    </source>
</evidence>
<evidence type="ECO:0000256" key="3">
    <source>
        <dbReference type="ARBA" id="ARBA00022989"/>
    </source>
</evidence>
<dbReference type="InterPro" id="IPR036259">
    <property type="entry name" value="MFS_trans_sf"/>
</dbReference>
<dbReference type="PANTHER" id="PTHR23510">
    <property type="entry name" value="INNER MEMBRANE TRANSPORT PROTEIN YAJR"/>
    <property type="match status" value="1"/>
</dbReference>
<feature type="transmembrane region" description="Helical" evidence="5">
    <location>
        <begin position="75"/>
        <end position="99"/>
    </location>
</feature>
<proteinExistence type="predicted"/>
<dbReference type="GO" id="GO:0005765">
    <property type="term" value="C:lysosomal membrane"/>
    <property type="evidence" value="ECO:0007669"/>
    <property type="project" value="TreeGrafter"/>
</dbReference>
<evidence type="ECO:0000256" key="5">
    <source>
        <dbReference type="SAM" id="Phobius"/>
    </source>
</evidence>
<evidence type="ECO:0000256" key="4">
    <source>
        <dbReference type="ARBA" id="ARBA00023136"/>
    </source>
</evidence>
<dbReference type="WBParaSite" id="ACRNAN_scaffold924.g30116.t1">
    <property type="protein sequence ID" value="ACRNAN_scaffold924.g30116.t1"/>
    <property type="gene ID" value="ACRNAN_scaffold924.g30116"/>
</dbReference>
<evidence type="ECO:0000313" key="7">
    <source>
        <dbReference type="WBParaSite" id="ACRNAN_scaffold924.g30116.t1"/>
    </source>
</evidence>
<dbReference type="AlphaFoldDB" id="A0A914EL42"/>
<dbReference type="Gene3D" id="1.20.1250.20">
    <property type="entry name" value="MFS general substrate transporter like domains"/>
    <property type="match status" value="1"/>
</dbReference>
<organism evidence="6 7">
    <name type="scientific">Acrobeloides nanus</name>
    <dbReference type="NCBI Taxonomy" id="290746"/>
    <lineage>
        <taxon>Eukaryota</taxon>
        <taxon>Metazoa</taxon>
        <taxon>Ecdysozoa</taxon>
        <taxon>Nematoda</taxon>
        <taxon>Chromadorea</taxon>
        <taxon>Rhabditida</taxon>
        <taxon>Tylenchina</taxon>
        <taxon>Cephalobomorpha</taxon>
        <taxon>Cephaloboidea</taxon>
        <taxon>Cephalobidae</taxon>
        <taxon>Acrobeloides</taxon>
    </lineage>
</organism>
<evidence type="ECO:0000313" key="6">
    <source>
        <dbReference type="Proteomes" id="UP000887540"/>
    </source>
</evidence>